<protein>
    <recommendedName>
        <fullName evidence="1">DUF6830 domain-containing protein</fullName>
    </recommendedName>
</protein>
<sequence length="157" mass="17948">MFTVHAHPPDRSLKYGQYDTAIMNIDDRWQWPSSGLQGHTVMQVCLIMCPAMPRGSNGINHFSSHFLMYAQHFDIVPQGNSLVERMTGLHVLKRATRASGSELGEIFPLDQLRSYAHIVPCFGRKADNRLTSDNCIHSSQSFFLNRYFDKDFFYATS</sequence>
<dbReference type="EMBL" id="KN833735">
    <property type="protein sequence ID" value="KIK22773.1"/>
    <property type="molecule type" value="Genomic_DNA"/>
</dbReference>
<feature type="domain" description="DUF6830" evidence="1">
    <location>
        <begin position="2"/>
        <end position="43"/>
    </location>
</feature>
<organism evidence="2 3">
    <name type="scientific">Pisolithus microcarpus 441</name>
    <dbReference type="NCBI Taxonomy" id="765257"/>
    <lineage>
        <taxon>Eukaryota</taxon>
        <taxon>Fungi</taxon>
        <taxon>Dikarya</taxon>
        <taxon>Basidiomycota</taxon>
        <taxon>Agaricomycotina</taxon>
        <taxon>Agaricomycetes</taxon>
        <taxon>Agaricomycetidae</taxon>
        <taxon>Boletales</taxon>
        <taxon>Sclerodermatineae</taxon>
        <taxon>Pisolithaceae</taxon>
        <taxon>Pisolithus</taxon>
    </lineage>
</organism>
<accession>A0A0C9ZSP5</accession>
<evidence type="ECO:0000313" key="3">
    <source>
        <dbReference type="Proteomes" id="UP000054018"/>
    </source>
</evidence>
<evidence type="ECO:0000313" key="2">
    <source>
        <dbReference type="EMBL" id="KIK22773.1"/>
    </source>
</evidence>
<keyword evidence="3" id="KW-1185">Reference proteome</keyword>
<reference evidence="2 3" key="1">
    <citation type="submission" date="2014-04" db="EMBL/GenBank/DDBJ databases">
        <authorList>
            <consortium name="DOE Joint Genome Institute"/>
            <person name="Kuo A."/>
            <person name="Kohler A."/>
            <person name="Costa M.D."/>
            <person name="Nagy L.G."/>
            <person name="Floudas D."/>
            <person name="Copeland A."/>
            <person name="Barry K.W."/>
            <person name="Cichocki N."/>
            <person name="Veneault-Fourrey C."/>
            <person name="LaButti K."/>
            <person name="Lindquist E.A."/>
            <person name="Lipzen A."/>
            <person name="Lundell T."/>
            <person name="Morin E."/>
            <person name="Murat C."/>
            <person name="Sun H."/>
            <person name="Tunlid A."/>
            <person name="Henrissat B."/>
            <person name="Grigoriev I.V."/>
            <person name="Hibbett D.S."/>
            <person name="Martin F."/>
            <person name="Nordberg H.P."/>
            <person name="Cantor M.N."/>
            <person name="Hua S.X."/>
        </authorList>
    </citation>
    <scope>NUCLEOTIDE SEQUENCE [LARGE SCALE GENOMIC DNA]</scope>
    <source>
        <strain evidence="2 3">441</strain>
    </source>
</reference>
<dbReference type="AlphaFoldDB" id="A0A0C9ZSP5"/>
<dbReference type="HOGENOM" id="CLU_006344_9_0_1"/>
<gene>
    <name evidence="2" type="ORF">PISMIDRAFT_101759</name>
</gene>
<evidence type="ECO:0000259" key="1">
    <source>
        <dbReference type="Pfam" id="PF20722"/>
    </source>
</evidence>
<reference evidence="3" key="2">
    <citation type="submission" date="2015-01" db="EMBL/GenBank/DDBJ databases">
        <title>Evolutionary Origins and Diversification of the Mycorrhizal Mutualists.</title>
        <authorList>
            <consortium name="DOE Joint Genome Institute"/>
            <consortium name="Mycorrhizal Genomics Consortium"/>
            <person name="Kohler A."/>
            <person name="Kuo A."/>
            <person name="Nagy L.G."/>
            <person name="Floudas D."/>
            <person name="Copeland A."/>
            <person name="Barry K.W."/>
            <person name="Cichocki N."/>
            <person name="Veneault-Fourrey C."/>
            <person name="LaButti K."/>
            <person name="Lindquist E.A."/>
            <person name="Lipzen A."/>
            <person name="Lundell T."/>
            <person name="Morin E."/>
            <person name="Murat C."/>
            <person name="Riley R."/>
            <person name="Ohm R."/>
            <person name="Sun H."/>
            <person name="Tunlid A."/>
            <person name="Henrissat B."/>
            <person name="Grigoriev I.V."/>
            <person name="Hibbett D.S."/>
            <person name="Martin F."/>
        </authorList>
    </citation>
    <scope>NUCLEOTIDE SEQUENCE [LARGE SCALE GENOMIC DNA]</scope>
    <source>
        <strain evidence="3">441</strain>
    </source>
</reference>
<name>A0A0C9ZSP5_9AGAM</name>
<dbReference type="Proteomes" id="UP000054018">
    <property type="component" value="Unassembled WGS sequence"/>
</dbReference>
<dbReference type="InterPro" id="IPR049233">
    <property type="entry name" value="DUF6830"/>
</dbReference>
<dbReference type="Pfam" id="PF20722">
    <property type="entry name" value="DUF6830"/>
    <property type="match status" value="1"/>
</dbReference>
<dbReference type="OrthoDB" id="3232986at2759"/>
<proteinExistence type="predicted"/>